<comment type="caution">
    <text evidence="4">The sequence shown here is derived from an EMBL/GenBank/DDBJ whole genome shotgun (WGS) entry which is preliminary data.</text>
</comment>
<evidence type="ECO:0000256" key="2">
    <source>
        <dbReference type="SAM" id="SignalP"/>
    </source>
</evidence>
<dbReference type="PANTHER" id="PTHR31044">
    <property type="entry name" value="BETA-1,3 GLUCANASE"/>
    <property type="match status" value="1"/>
</dbReference>
<dbReference type="SMART" id="SM00768">
    <property type="entry name" value="X8"/>
    <property type="match status" value="1"/>
</dbReference>
<keyword evidence="5" id="KW-1185">Reference proteome</keyword>
<evidence type="ECO:0000259" key="3">
    <source>
        <dbReference type="SMART" id="SM00768"/>
    </source>
</evidence>
<evidence type="ECO:0000313" key="5">
    <source>
        <dbReference type="Proteomes" id="UP001632038"/>
    </source>
</evidence>
<feature type="domain" description="X8" evidence="3">
    <location>
        <begin position="44"/>
        <end position="105"/>
    </location>
</feature>
<keyword evidence="1 2" id="KW-0732">Signal</keyword>
<accession>A0ABD3BT49</accession>
<protein>
    <recommendedName>
        <fullName evidence="3">X8 domain-containing protein</fullName>
    </recommendedName>
</protein>
<gene>
    <name evidence="4" type="ORF">CASFOL_035610</name>
</gene>
<dbReference type="GO" id="GO:0009506">
    <property type="term" value="C:plasmodesma"/>
    <property type="evidence" value="ECO:0007669"/>
    <property type="project" value="UniProtKB-ARBA"/>
</dbReference>
<reference evidence="5" key="1">
    <citation type="journal article" date="2024" name="IScience">
        <title>Strigolactones Initiate the Formation of Haustorium-like Structures in Castilleja.</title>
        <authorList>
            <person name="Buerger M."/>
            <person name="Peterson D."/>
            <person name="Chory J."/>
        </authorList>
    </citation>
    <scope>NUCLEOTIDE SEQUENCE [LARGE SCALE GENOMIC DNA]</scope>
</reference>
<dbReference type="PANTHER" id="PTHR31044:SF52">
    <property type="entry name" value="OS01G0631500 PROTEIN"/>
    <property type="match status" value="1"/>
</dbReference>
<dbReference type="Proteomes" id="UP001632038">
    <property type="component" value="Unassembled WGS sequence"/>
</dbReference>
<name>A0ABD3BT49_9LAMI</name>
<evidence type="ECO:0000256" key="1">
    <source>
        <dbReference type="ARBA" id="ARBA00022729"/>
    </source>
</evidence>
<dbReference type="Gene3D" id="1.20.58.1040">
    <property type="match status" value="1"/>
</dbReference>
<dbReference type="InterPro" id="IPR044788">
    <property type="entry name" value="X8_dom_prot"/>
</dbReference>
<dbReference type="AlphaFoldDB" id="A0ABD3BT49"/>
<feature type="signal peptide" evidence="2">
    <location>
        <begin position="1"/>
        <end position="24"/>
    </location>
</feature>
<evidence type="ECO:0000313" key="4">
    <source>
        <dbReference type="EMBL" id="KAL3620698.1"/>
    </source>
</evidence>
<sequence length="137" mass="15386">MSNSDLSLFLVVALLGFQVFNCNGVPRHAYMGNSKLNVKQQVEKVCTANIHVSDEELQKFLDYACSKYDCSPIQPGGQCFNPDTVFHHASFALNLEYKATGKCNSKLGDIITNYPIPLVLKWNRVLCRQAKFNVPKQ</sequence>
<dbReference type="InterPro" id="IPR012946">
    <property type="entry name" value="X8"/>
</dbReference>
<dbReference type="Pfam" id="PF07983">
    <property type="entry name" value="X8"/>
    <property type="match status" value="1"/>
</dbReference>
<organism evidence="4 5">
    <name type="scientific">Castilleja foliolosa</name>
    <dbReference type="NCBI Taxonomy" id="1961234"/>
    <lineage>
        <taxon>Eukaryota</taxon>
        <taxon>Viridiplantae</taxon>
        <taxon>Streptophyta</taxon>
        <taxon>Embryophyta</taxon>
        <taxon>Tracheophyta</taxon>
        <taxon>Spermatophyta</taxon>
        <taxon>Magnoliopsida</taxon>
        <taxon>eudicotyledons</taxon>
        <taxon>Gunneridae</taxon>
        <taxon>Pentapetalae</taxon>
        <taxon>asterids</taxon>
        <taxon>lamiids</taxon>
        <taxon>Lamiales</taxon>
        <taxon>Orobanchaceae</taxon>
        <taxon>Pedicularideae</taxon>
        <taxon>Castillejinae</taxon>
        <taxon>Castilleja</taxon>
    </lineage>
</organism>
<feature type="chain" id="PRO_5044771427" description="X8 domain-containing protein" evidence="2">
    <location>
        <begin position="25"/>
        <end position="137"/>
    </location>
</feature>
<dbReference type="EMBL" id="JAVIJP010000066">
    <property type="protein sequence ID" value="KAL3620698.1"/>
    <property type="molecule type" value="Genomic_DNA"/>
</dbReference>
<proteinExistence type="predicted"/>